<comment type="caution">
    <text evidence="1">The sequence shown here is derived from an EMBL/GenBank/DDBJ whole genome shotgun (WGS) entry which is preliminary data.</text>
</comment>
<accession>A0A397Q131</accession>
<dbReference type="EMBL" id="QXDF01000001">
    <property type="protein sequence ID" value="RIA55106.1"/>
    <property type="molecule type" value="Genomic_DNA"/>
</dbReference>
<gene>
    <name evidence="1" type="ORF">BXY53_0159</name>
</gene>
<organism evidence="1 2">
    <name type="scientific">Dichotomicrobium thermohalophilum</name>
    <dbReference type="NCBI Taxonomy" id="933063"/>
    <lineage>
        <taxon>Bacteria</taxon>
        <taxon>Pseudomonadati</taxon>
        <taxon>Pseudomonadota</taxon>
        <taxon>Alphaproteobacteria</taxon>
        <taxon>Hyphomicrobiales</taxon>
        <taxon>Hyphomicrobiaceae</taxon>
        <taxon>Dichotomicrobium</taxon>
    </lineage>
</organism>
<reference evidence="1 2" key="1">
    <citation type="submission" date="2018-08" db="EMBL/GenBank/DDBJ databases">
        <title>Genomic Encyclopedia of Archaeal and Bacterial Type Strains, Phase II (KMG-II): from individual species to whole genera.</title>
        <authorList>
            <person name="Goeker M."/>
        </authorList>
    </citation>
    <scope>NUCLEOTIDE SEQUENCE [LARGE SCALE GENOMIC DNA]</scope>
    <source>
        <strain evidence="1 2">DSM 5002</strain>
    </source>
</reference>
<sequence length="140" mass="15602">MSFDEQVDKLKEELRTNQLEPAQRAEAVATLVSKLQNKISSRRLEFALNETPGSYSLTVKHTGTKEDLAAITVNEDGSITFRAIATDEDVMDDDDDEDLGYFPAYVEYFDEAEFLEDIPEVLKLGVAEYELDQEEGGAGA</sequence>
<dbReference type="RefSeq" id="WP_119060058.1">
    <property type="nucleotide sequence ID" value="NZ_QXDF01000001.1"/>
</dbReference>
<dbReference type="OrthoDB" id="7959327at2"/>
<name>A0A397Q131_9HYPH</name>
<dbReference type="Proteomes" id="UP000266273">
    <property type="component" value="Unassembled WGS sequence"/>
</dbReference>
<protein>
    <submittedName>
        <fullName evidence="1">Uncharacterized protein</fullName>
    </submittedName>
</protein>
<evidence type="ECO:0000313" key="1">
    <source>
        <dbReference type="EMBL" id="RIA55106.1"/>
    </source>
</evidence>
<evidence type="ECO:0000313" key="2">
    <source>
        <dbReference type="Proteomes" id="UP000266273"/>
    </source>
</evidence>
<dbReference type="AlphaFoldDB" id="A0A397Q131"/>
<keyword evidence="2" id="KW-1185">Reference proteome</keyword>
<proteinExistence type="predicted"/>